<evidence type="ECO:0000256" key="1">
    <source>
        <dbReference type="SAM" id="SignalP"/>
    </source>
</evidence>
<evidence type="ECO:0000313" key="3">
    <source>
        <dbReference type="Proteomes" id="UP000501690"/>
    </source>
</evidence>
<sequence length="193" mass="20548">MGDERWSGAVARCICSLLQRCWTLLCLVRSAAVTRRWCCCDGDALTGVKVQIRGCWCAVVQAKVAEVCGRCWSVNKEEEDRSVVARNKLRGGDLQWRWHDGTAKLWQVCGGGVKVARRRKMVAPLLLQIGGGAFVTFSGVVMEDAAMAAGAGEGGAKEEDGGGGSARLLLFPASFSGGRRGDGGGCHGGWKEN</sequence>
<accession>A0A4D6MVR6</accession>
<dbReference type="EMBL" id="CP039352">
    <property type="protein sequence ID" value="QCE03987.1"/>
    <property type="molecule type" value="Genomic_DNA"/>
</dbReference>
<dbReference type="AlphaFoldDB" id="A0A4D6MVR6"/>
<feature type="chain" id="PRO_5020037231" evidence="1">
    <location>
        <begin position="24"/>
        <end position="193"/>
    </location>
</feature>
<protein>
    <submittedName>
        <fullName evidence="2">Uncharacterized protein</fullName>
    </submittedName>
</protein>
<keyword evidence="1" id="KW-0732">Signal</keyword>
<reference evidence="2 3" key="1">
    <citation type="submission" date="2019-04" db="EMBL/GenBank/DDBJ databases">
        <title>An improved genome assembly and genetic linkage map for asparagus bean, Vigna unguiculata ssp. sesquipedialis.</title>
        <authorList>
            <person name="Xia Q."/>
            <person name="Zhang R."/>
            <person name="Dong Y."/>
        </authorList>
    </citation>
    <scope>NUCLEOTIDE SEQUENCE [LARGE SCALE GENOMIC DNA]</scope>
    <source>
        <tissue evidence="2">Leaf</tissue>
    </source>
</reference>
<gene>
    <name evidence="2" type="ORF">DEO72_LG8g2019</name>
</gene>
<evidence type="ECO:0000313" key="2">
    <source>
        <dbReference type="EMBL" id="QCE03987.1"/>
    </source>
</evidence>
<keyword evidence="3" id="KW-1185">Reference proteome</keyword>
<name>A0A4D6MVR6_VIGUN</name>
<dbReference type="Proteomes" id="UP000501690">
    <property type="component" value="Linkage Group LG8"/>
</dbReference>
<feature type="signal peptide" evidence="1">
    <location>
        <begin position="1"/>
        <end position="23"/>
    </location>
</feature>
<organism evidence="2 3">
    <name type="scientific">Vigna unguiculata</name>
    <name type="common">Cowpea</name>
    <dbReference type="NCBI Taxonomy" id="3917"/>
    <lineage>
        <taxon>Eukaryota</taxon>
        <taxon>Viridiplantae</taxon>
        <taxon>Streptophyta</taxon>
        <taxon>Embryophyta</taxon>
        <taxon>Tracheophyta</taxon>
        <taxon>Spermatophyta</taxon>
        <taxon>Magnoliopsida</taxon>
        <taxon>eudicotyledons</taxon>
        <taxon>Gunneridae</taxon>
        <taxon>Pentapetalae</taxon>
        <taxon>rosids</taxon>
        <taxon>fabids</taxon>
        <taxon>Fabales</taxon>
        <taxon>Fabaceae</taxon>
        <taxon>Papilionoideae</taxon>
        <taxon>50 kb inversion clade</taxon>
        <taxon>NPAAA clade</taxon>
        <taxon>indigoferoid/millettioid clade</taxon>
        <taxon>Phaseoleae</taxon>
        <taxon>Vigna</taxon>
    </lineage>
</organism>
<proteinExistence type="predicted"/>